<evidence type="ECO:0000313" key="7">
    <source>
        <dbReference type="Proteomes" id="UP000296352"/>
    </source>
</evidence>
<evidence type="ECO:0000256" key="1">
    <source>
        <dbReference type="ARBA" id="ARBA00004141"/>
    </source>
</evidence>
<name>A0A4V1CEJ1_9CORY</name>
<gene>
    <name evidence="6" type="primary">mntH</name>
    <name evidence="6" type="ORF">CENDO_04995</name>
</gene>
<dbReference type="KEGG" id="cee:CENDO_04995"/>
<dbReference type="PANTHER" id="PTHR11706:SF3">
    <property type="entry name" value="METAL ION TRANSPORT PROTEIN"/>
    <property type="match status" value="1"/>
</dbReference>
<dbReference type="NCBIfam" id="NF037982">
    <property type="entry name" value="Nramp_1"/>
    <property type="match status" value="2"/>
</dbReference>
<dbReference type="Pfam" id="PF01566">
    <property type="entry name" value="Nramp"/>
    <property type="match status" value="1"/>
</dbReference>
<evidence type="ECO:0000256" key="5">
    <source>
        <dbReference type="SAM" id="Phobius"/>
    </source>
</evidence>
<sequence>MRTAGTEFNVHGSLTQDGKDAMTQIEQPSAANAGPIPDAASTKKWRIVGPGLVAAATGVGSGDLVATLIAGQKYGYALLWACVAGTIMKIVLVEGVGRYTLATGNTIFHGWTQLGKWTQWYFAPYIVIWGFVYGAAAMSATGMALHALIPAVPLVAWAVVTGLIGFALNWAGQYKVFEKIIAVLVGIMFLTVCVIACFSLSNIGEIITGLVPSVPEGSFVYVLSLAGGVGGTITLAAYGYWLHEKGWDSVPWMRVMRLDNSVAYTVTGIFVIAMLIIGGDLLYSAGIAVDSGDQGLVQLADVLEARYGSVMSVVFLVGFWAAALSSVLGVWNGVSMMFADYVGHLKKLPKDHPDIQMGGKYYRWFILWLTFPPMLLLFLGKPTALVIAYGVLGAFFMPFLGLTLLLLLNTKHTPKQWRNGWFVNTLMAIISIAFIFICGNELVGVFS</sequence>
<proteinExistence type="predicted"/>
<keyword evidence="4 5" id="KW-0472">Membrane</keyword>
<feature type="transmembrane region" description="Helical" evidence="5">
    <location>
        <begin position="51"/>
        <end position="71"/>
    </location>
</feature>
<feature type="transmembrane region" description="Helical" evidence="5">
    <location>
        <begin position="77"/>
        <end position="101"/>
    </location>
</feature>
<feature type="transmembrane region" description="Helical" evidence="5">
    <location>
        <begin position="221"/>
        <end position="241"/>
    </location>
</feature>
<dbReference type="Proteomes" id="UP000296352">
    <property type="component" value="Chromosome"/>
</dbReference>
<dbReference type="EMBL" id="CP039247">
    <property type="protein sequence ID" value="QCB28288.1"/>
    <property type="molecule type" value="Genomic_DNA"/>
</dbReference>
<feature type="transmembrane region" description="Helical" evidence="5">
    <location>
        <begin position="147"/>
        <end position="168"/>
    </location>
</feature>
<keyword evidence="7" id="KW-1185">Reference proteome</keyword>
<reference evidence="6 7" key="1">
    <citation type="submission" date="2019-04" db="EMBL/GenBank/DDBJ databases">
        <title>Corynebacterium endometrii sp. nov., isolated from the uterus of a cow with endometritis.</title>
        <authorList>
            <person name="Ballas P."/>
            <person name="Ruckert C."/>
            <person name="Wagener K."/>
            <person name="Drillich M."/>
            <person name="Kaempfer P."/>
            <person name="Busse H.-J."/>
            <person name="Ehling-Schulz M."/>
        </authorList>
    </citation>
    <scope>NUCLEOTIDE SEQUENCE [LARGE SCALE GENOMIC DNA]</scope>
    <source>
        <strain evidence="6 7">LMM-1653</strain>
    </source>
</reference>
<dbReference type="GO" id="GO:0005384">
    <property type="term" value="F:manganese ion transmembrane transporter activity"/>
    <property type="evidence" value="ECO:0007669"/>
    <property type="project" value="TreeGrafter"/>
</dbReference>
<feature type="transmembrane region" description="Helical" evidence="5">
    <location>
        <begin position="262"/>
        <end position="289"/>
    </location>
</feature>
<keyword evidence="2 5" id="KW-0812">Transmembrane</keyword>
<comment type="subcellular location">
    <subcellularLocation>
        <location evidence="1">Membrane</location>
        <topology evidence="1">Multi-pass membrane protein</topology>
    </subcellularLocation>
</comment>
<accession>A0A4V1CEJ1</accession>
<evidence type="ECO:0000256" key="3">
    <source>
        <dbReference type="ARBA" id="ARBA00022989"/>
    </source>
</evidence>
<dbReference type="InterPro" id="IPR001046">
    <property type="entry name" value="NRAMP_fam"/>
</dbReference>
<evidence type="ECO:0000256" key="4">
    <source>
        <dbReference type="ARBA" id="ARBA00023136"/>
    </source>
</evidence>
<dbReference type="PANTHER" id="PTHR11706">
    <property type="entry name" value="SOLUTE CARRIER PROTEIN FAMILY 11 MEMBER"/>
    <property type="match status" value="1"/>
</dbReference>
<feature type="transmembrane region" description="Helical" evidence="5">
    <location>
        <begin position="386"/>
        <end position="408"/>
    </location>
</feature>
<feature type="transmembrane region" description="Helical" evidence="5">
    <location>
        <begin position="361"/>
        <end position="380"/>
    </location>
</feature>
<dbReference type="AlphaFoldDB" id="A0A4V1CEJ1"/>
<feature type="transmembrane region" description="Helical" evidence="5">
    <location>
        <begin position="180"/>
        <end position="201"/>
    </location>
</feature>
<feature type="transmembrane region" description="Helical" evidence="5">
    <location>
        <begin position="420"/>
        <end position="437"/>
    </location>
</feature>
<feature type="transmembrane region" description="Helical" evidence="5">
    <location>
        <begin position="122"/>
        <end position="141"/>
    </location>
</feature>
<dbReference type="GO" id="GO:0005886">
    <property type="term" value="C:plasma membrane"/>
    <property type="evidence" value="ECO:0007669"/>
    <property type="project" value="TreeGrafter"/>
</dbReference>
<keyword evidence="3 5" id="KW-1133">Transmembrane helix</keyword>
<evidence type="ECO:0000256" key="2">
    <source>
        <dbReference type="ARBA" id="ARBA00022692"/>
    </source>
</evidence>
<dbReference type="GO" id="GO:0015086">
    <property type="term" value="F:cadmium ion transmembrane transporter activity"/>
    <property type="evidence" value="ECO:0007669"/>
    <property type="project" value="TreeGrafter"/>
</dbReference>
<protein>
    <submittedName>
        <fullName evidence="6">Divalent metal cation transporter MntH</fullName>
    </submittedName>
</protein>
<dbReference type="GO" id="GO:0034755">
    <property type="term" value="P:iron ion transmembrane transport"/>
    <property type="evidence" value="ECO:0007669"/>
    <property type="project" value="TreeGrafter"/>
</dbReference>
<organism evidence="6 7">
    <name type="scientific">Corynebacterium endometrii</name>
    <dbReference type="NCBI Taxonomy" id="2488819"/>
    <lineage>
        <taxon>Bacteria</taxon>
        <taxon>Bacillati</taxon>
        <taxon>Actinomycetota</taxon>
        <taxon>Actinomycetes</taxon>
        <taxon>Mycobacteriales</taxon>
        <taxon>Corynebacteriaceae</taxon>
        <taxon>Corynebacterium</taxon>
    </lineage>
</organism>
<evidence type="ECO:0000313" key="6">
    <source>
        <dbReference type="EMBL" id="QCB28288.1"/>
    </source>
</evidence>
<feature type="transmembrane region" description="Helical" evidence="5">
    <location>
        <begin position="309"/>
        <end position="340"/>
    </location>
</feature>